<gene>
    <name evidence="13" type="ORF">SAMN04487997_2987</name>
</gene>
<evidence type="ECO:0000313" key="13">
    <source>
        <dbReference type="EMBL" id="SEJ32139.1"/>
    </source>
</evidence>
<dbReference type="Pfam" id="PF12019">
    <property type="entry name" value="GspH"/>
    <property type="match status" value="1"/>
</dbReference>
<evidence type="ECO:0000256" key="3">
    <source>
        <dbReference type="ARBA" id="ARBA00022475"/>
    </source>
</evidence>
<dbReference type="InterPro" id="IPR022346">
    <property type="entry name" value="T2SS_GspH"/>
</dbReference>
<keyword evidence="5" id="KW-0997">Cell inner membrane</keyword>
<evidence type="ECO:0000313" key="14">
    <source>
        <dbReference type="Proteomes" id="UP000199420"/>
    </source>
</evidence>
<dbReference type="SUPFAM" id="SSF54523">
    <property type="entry name" value="Pili subunits"/>
    <property type="match status" value="1"/>
</dbReference>
<keyword evidence="3" id="KW-1003">Cell membrane</keyword>
<dbReference type="PROSITE" id="PS00409">
    <property type="entry name" value="PROKAR_NTER_METHYL"/>
    <property type="match status" value="1"/>
</dbReference>
<evidence type="ECO:0000256" key="5">
    <source>
        <dbReference type="ARBA" id="ARBA00022519"/>
    </source>
</evidence>
<feature type="domain" description="General secretion pathway GspH" evidence="12">
    <location>
        <begin position="53"/>
        <end position="165"/>
    </location>
</feature>
<dbReference type="GO" id="GO:0005886">
    <property type="term" value="C:plasma membrane"/>
    <property type="evidence" value="ECO:0007669"/>
    <property type="project" value="UniProtKB-SubCell"/>
</dbReference>
<evidence type="ECO:0000256" key="2">
    <source>
        <dbReference type="ARBA" id="ARBA00021549"/>
    </source>
</evidence>
<evidence type="ECO:0000256" key="8">
    <source>
        <dbReference type="ARBA" id="ARBA00023136"/>
    </source>
</evidence>
<dbReference type="STRING" id="529704.SAMN02927913_2454"/>
<accession>A0A1H6XSX2</accession>
<comment type="similarity">
    <text evidence="9">Belongs to the GSP H family.</text>
</comment>
<name>A0A1H6XSX2_9GAMM</name>
<comment type="subcellular location">
    <subcellularLocation>
        <location evidence="1">Cell inner membrane</location>
        <topology evidence="1">Single-pass membrane protein</topology>
    </subcellularLocation>
</comment>
<keyword evidence="8 11" id="KW-0472">Membrane</keyword>
<keyword evidence="14" id="KW-1185">Reference proteome</keyword>
<dbReference type="Proteomes" id="UP000199420">
    <property type="component" value="Unassembled WGS sequence"/>
</dbReference>
<dbReference type="GO" id="GO:0015628">
    <property type="term" value="P:protein secretion by the type II secretion system"/>
    <property type="evidence" value="ECO:0007669"/>
    <property type="project" value="InterPro"/>
</dbReference>
<keyword evidence="4" id="KW-0488">Methylation</keyword>
<dbReference type="Pfam" id="PF07963">
    <property type="entry name" value="N_methyl"/>
    <property type="match status" value="1"/>
</dbReference>
<evidence type="ECO:0000256" key="4">
    <source>
        <dbReference type="ARBA" id="ARBA00022481"/>
    </source>
</evidence>
<proteinExistence type="inferred from homology"/>
<protein>
    <recommendedName>
        <fullName evidence="2">Type II secretion system protein H</fullName>
    </recommendedName>
    <alternativeName>
        <fullName evidence="10">General secretion pathway protein H</fullName>
    </alternativeName>
</protein>
<keyword evidence="6 11" id="KW-0812">Transmembrane</keyword>
<dbReference type="AlphaFoldDB" id="A0A1H6XSX2"/>
<evidence type="ECO:0000256" key="7">
    <source>
        <dbReference type="ARBA" id="ARBA00022989"/>
    </source>
</evidence>
<dbReference type="NCBIfam" id="TIGR02532">
    <property type="entry name" value="IV_pilin_GFxxxE"/>
    <property type="match status" value="1"/>
</dbReference>
<evidence type="ECO:0000256" key="6">
    <source>
        <dbReference type="ARBA" id="ARBA00022692"/>
    </source>
</evidence>
<dbReference type="Gene3D" id="3.55.40.10">
    <property type="entry name" value="minor pseudopilin epsh domain"/>
    <property type="match status" value="1"/>
</dbReference>
<evidence type="ECO:0000256" key="10">
    <source>
        <dbReference type="ARBA" id="ARBA00030775"/>
    </source>
</evidence>
<dbReference type="EMBL" id="FNYC01000006">
    <property type="protein sequence ID" value="SEJ32139.1"/>
    <property type="molecule type" value="Genomic_DNA"/>
</dbReference>
<evidence type="ECO:0000256" key="9">
    <source>
        <dbReference type="ARBA" id="ARBA00025772"/>
    </source>
</evidence>
<sequence>MAGMRQCGRGGSRGVTLIELMTAVAILAVLVGIASPSLAGLMRHERVQSAQVDFLAALGYARGEAVLRRTRVLFCPSLDRIHCSEANRWDGGWLVGVDRDRDNQPDEAPLRVGEAHAQLLILSAASRRHVTFLPDGSASGSNLTLLFCNRDHPGDALGVVVSNAGRARGSRPTGKQAAGCG</sequence>
<evidence type="ECO:0000256" key="11">
    <source>
        <dbReference type="SAM" id="Phobius"/>
    </source>
</evidence>
<keyword evidence="7 11" id="KW-1133">Transmembrane helix</keyword>
<dbReference type="GO" id="GO:0015627">
    <property type="term" value="C:type II protein secretion system complex"/>
    <property type="evidence" value="ECO:0007669"/>
    <property type="project" value="InterPro"/>
</dbReference>
<dbReference type="RefSeq" id="WP_245747297.1">
    <property type="nucleotide sequence ID" value="NZ_FNYC01000006.1"/>
</dbReference>
<dbReference type="InterPro" id="IPR045584">
    <property type="entry name" value="Pilin-like"/>
</dbReference>
<organism evidence="13 14">
    <name type="scientific">Frateuria terrea</name>
    <dbReference type="NCBI Taxonomy" id="529704"/>
    <lineage>
        <taxon>Bacteria</taxon>
        <taxon>Pseudomonadati</taxon>
        <taxon>Pseudomonadota</taxon>
        <taxon>Gammaproteobacteria</taxon>
        <taxon>Lysobacterales</taxon>
        <taxon>Rhodanobacteraceae</taxon>
        <taxon>Frateuria</taxon>
    </lineage>
</organism>
<dbReference type="InterPro" id="IPR012902">
    <property type="entry name" value="N_methyl_site"/>
</dbReference>
<evidence type="ECO:0000256" key="1">
    <source>
        <dbReference type="ARBA" id="ARBA00004377"/>
    </source>
</evidence>
<reference evidence="13 14" key="1">
    <citation type="submission" date="2016-10" db="EMBL/GenBank/DDBJ databases">
        <authorList>
            <person name="de Groot N.N."/>
        </authorList>
    </citation>
    <scope>NUCLEOTIDE SEQUENCE [LARGE SCALE GENOMIC DNA]</scope>
    <source>
        <strain evidence="13 14">DSM 26515</strain>
    </source>
</reference>
<feature type="transmembrane region" description="Helical" evidence="11">
    <location>
        <begin position="20"/>
        <end position="41"/>
    </location>
</feature>
<evidence type="ECO:0000259" key="12">
    <source>
        <dbReference type="Pfam" id="PF12019"/>
    </source>
</evidence>